<reference evidence="1 2" key="1">
    <citation type="journal article" date="2012" name="Science">
        <title>Ecological populations of bacteria act as socially cohesive units of antibiotic production and resistance.</title>
        <authorList>
            <person name="Cordero O.X."/>
            <person name="Wildschutte H."/>
            <person name="Kirkup B."/>
            <person name="Proehl S."/>
            <person name="Ngo L."/>
            <person name="Hussain F."/>
            <person name="Le Roux F."/>
            <person name="Mincer T."/>
            <person name="Polz M.F."/>
        </authorList>
    </citation>
    <scope>NUCLEOTIDE SEQUENCE [LARGE SCALE GENOMIC DNA]</scope>
    <source>
        <strain evidence="1 2">FF-454</strain>
    </source>
</reference>
<accession>A0A1E5CEN6</accession>
<dbReference type="Proteomes" id="UP000095039">
    <property type="component" value="Unassembled WGS sequence"/>
</dbReference>
<gene>
    <name evidence="1" type="ORF">A1OK_18300</name>
</gene>
<evidence type="ECO:0008006" key="3">
    <source>
        <dbReference type="Google" id="ProtNLM"/>
    </source>
</evidence>
<protein>
    <recommendedName>
        <fullName evidence="3">GlcNAc-PI de-N-acetylase</fullName>
    </recommendedName>
</protein>
<proteinExistence type="predicted"/>
<evidence type="ECO:0000313" key="2">
    <source>
        <dbReference type="Proteomes" id="UP000095039"/>
    </source>
</evidence>
<dbReference type="AlphaFoldDB" id="A0A1E5CEN6"/>
<name>A0A1E5CEN6_9GAMM</name>
<evidence type="ECO:0000313" key="1">
    <source>
        <dbReference type="EMBL" id="OEE63915.1"/>
    </source>
</evidence>
<dbReference type="InterPro" id="IPR024078">
    <property type="entry name" value="LmbE-like_dom_sf"/>
</dbReference>
<dbReference type="InterPro" id="IPR003737">
    <property type="entry name" value="GlcNAc_PI_deacetylase-related"/>
</dbReference>
<organism evidence="1 2">
    <name type="scientific">Enterovibrio norvegicus FF-454</name>
    <dbReference type="NCBI Taxonomy" id="1185651"/>
    <lineage>
        <taxon>Bacteria</taxon>
        <taxon>Pseudomonadati</taxon>
        <taxon>Pseudomonadota</taxon>
        <taxon>Gammaproteobacteria</taxon>
        <taxon>Vibrionales</taxon>
        <taxon>Vibrionaceae</taxon>
        <taxon>Enterovibrio</taxon>
    </lineage>
</organism>
<dbReference type="EMBL" id="AJWN02000013">
    <property type="protein sequence ID" value="OEE63915.1"/>
    <property type="molecule type" value="Genomic_DNA"/>
</dbReference>
<keyword evidence="2" id="KW-1185">Reference proteome</keyword>
<dbReference type="RefSeq" id="WP_016962264.1">
    <property type="nucleotide sequence ID" value="NZ_AJWN02000013.1"/>
</dbReference>
<comment type="caution">
    <text evidence="1">The sequence shown here is derived from an EMBL/GenBank/DDBJ whole genome shotgun (WGS) entry which is preliminary data.</text>
</comment>
<dbReference type="Gene3D" id="3.40.50.10320">
    <property type="entry name" value="LmbE-like"/>
    <property type="match status" value="1"/>
</dbReference>
<dbReference type="Pfam" id="PF02585">
    <property type="entry name" value="PIG-L"/>
    <property type="match status" value="1"/>
</dbReference>
<sequence length="493" mass="56648">MRFLQCSNGINNHYFHSKVVVNPNFRLVGDGIFFNLGRFHFSNRESDKLTGDQVRLFNTLHEQPTLGNVIDGFPDSERCIERWWNLGIIEFVEPLTAKNDSHLVVIEPHIDDAMLSVGGALLNRRGEQKVTIVTNIFQSNYTCYHEKTTHEKEFVTERRAQEAQLSCEMVGATHLHLGQLDKPLRWMEGNGQDLLHYDQLAELAAMLRDAIAPLEADDIWIPIASGSHSDHHNTRNAAILMLQRYKDEFVNCRISFYEDLPYGHDFGSEMRDRLITQINGGSLPDTQFENITRVMESKKRLVGIFASQFKTSFMIPPIISSATNIHSDFEFSERKWEITNTPTMPSYVDFEHIDCVDVLFKNLTDNTEVNMVIHDYVVVKDIEKMISNFSPLTLNIYTRERERIRTVNLDSEHVKLTYYPDTIDAFYGCVDTLLSTQSLFCVIAGYQLGQAETAERFEEFKDPNRCYQTLWMSSMVGALNELVAKASCELPKK</sequence>
<dbReference type="SUPFAM" id="SSF102588">
    <property type="entry name" value="LmbE-like"/>
    <property type="match status" value="1"/>
</dbReference>